<dbReference type="Gene3D" id="3.30.390.30">
    <property type="match status" value="1"/>
</dbReference>
<gene>
    <name evidence="11" type="ORF">MNBD_GAMMA22-1188</name>
</gene>
<dbReference type="EC" id="1.8.1.7" evidence="11"/>
<dbReference type="PRINTS" id="PR00411">
    <property type="entry name" value="PNDRDTASEI"/>
</dbReference>
<evidence type="ECO:0000256" key="4">
    <source>
        <dbReference type="ARBA" id="ARBA00022630"/>
    </source>
</evidence>
<dbReference type="InterPro" id="IPR023753">
    <property type="entry name" value="FAD/NAD-binding_dom"/>
</dbReference>
<dbReference type="Pfam" id="PF07992">
    <property type="entry name" value="Pyr_redox_2"/>
    <property type="match status" value="1"/>
</dbReference>
<dbReference type="InterPro" id="IPR016156">
    <property type="entry name" value="FAD/NAD-linked_Rdtase_dimer_sf"/>
</dbReference>
<dbReference type="SUPFAM" id="SSF51905">
    <property type="entry name" value="FAD/NAD(P)-binding domain"/>
    <property type="match status" value="1"/>
</dbReference>
<evidence type="ECO:0000256" key="7">
    <source>
        <dbReference type="ARBA" id="ARBA00023157"/>
    </source>
</evidence>
<dbReference type="FunFam" id="3.30.390.30:FF:000003">
    <property type="entry name" value="Glutathione reductase"/>
    <property type="match status" value="1"/>
</dbReference>
<comment type="subunit">
    <text evidence="3">Homodimer.</text>
</comment>
<dbReference type="GO" id="GO:0005829">
    <property type="term" value="C:cytosol"/>
    <property type="evidence" value="ECO:0007669"/>
    <property type="project" value="TreeGrafter"/>
</dbReference>
<evidence type="ECO:0000256" key="1">
    <source>
        <dbReference type="ARBA" id="ARBA00001974"/>
    </source>
</evidence>
<keyword evidence="7" id="KW-1015">Disulfide bond</keyword>
<dbReference type="InterPro" id="IPR012999">
    <property type="entry name" value="Pyr_OxRdtase_I_AS"/>
</dbReference>
<dbReference type="InterPro" id="IPR004099">
    <property type="entry name" value="Pyr_nucl-diS_OxRdtase_dimer"/>
</dbReference>
<evidence type="ECO:0000313" key="11">
    <source>
        <dbReference type="EMBL" id="VAW98143.1"/>
    </source>
</evidence>
<protein>
    <submittedName>
        <fullName evidence="11">Glutathione reductase</fullName>
        <ecNumber evidence="11">1.8.1.7</ecNumber>
    </submittedName>
</protein>
<evidence type="ECO:0000256" key="6">
    <source>
        <dbReference type="ARBA" id="ARBA00023002"/>
    </source>
</evidence>
<dbReference type="NCBIfam" id="TIGR01421">
    <property type="entry name" value="gluta_reduc_1"/>
    <property type="match status" value="1"/>
</dbReference>
<dbReference type="GO" id="GO:0050661">
    <property type="term" value="F:NADP binding"/>
    <property type="evidence" value="ECO:0007669"/>
    <property type="project" value="InterPro"/>
</dbReference>
<dbReference type="NCBIfam" id="NF004776">
    <property type="entry name" value="PRK06116.1"/>
    <property type="match status" value="1"/>
</dbReference>
<dbReference type="PRINTS" id="PR00368">
    <property type="entry name" value="FADPNR"/>
</dbReference>
<evidence type="ECO:0000256" key="3">
    <source>
        <dbReference type="ARBA" id="ARBA00011738"/>
    </source>
</evidence>
<dbReference type="SUPFAM" id="SSF55424">
    <property type="entry name" value="FAD/NAD-linked reductases, dimerisation (C-terminal) domain"/>
    <property type="match status" value="1"/>
</dbReference>
<dbReference type="InterPro" id="IPR001100">
    <property type="entry name" value="Pyr_nuc-diS_OxRdtase"/>
</dbReference>
<dbReference type="PANTHER" id="PTHR42737">
    <property type="entry name" value="GLUTATHIONE REDUCTASE"/>
    <property type="match status" value="1"/>
</dbReference>
<dbReference type="EMBL" id="UOFS01000036">
    <property type="protein sequence ID" value="VAW98143.1"/>
    <property type="molecule type" value="Genomic_DNA"/>
</dbReference>
<dbReference type="Gene3D" id="3.50.50.60">
    <property type="entry name" value="FAD/NAD(P)-binding domain"/>
    <property type="match status" value="2"/>
</dbReference>
<accession>A0A3B1ADM8</accession>
<dbReference type="InterPro" id="IPR036188">
    <property type="entry name" value="FAD/NAD-bd_sf"/>
</dbReference>
<organism evidence="11">
    <name type="scientific">hydrothermal vent metagenome</name>
    <dbReference type="NCBI Taxonomy" id="652676"/>
    <lineage>
        <taxon>unclassified sequences</taxon>
        <taxon>metagenomes</taxon>
        <taxon>ecological metagenomes</taxon>
    </lineage>
</organism>
<dbReference type="GO" id="GO:0004362">
    <property type="term" value="F:glutathione-disulfide reductase (NADPH) activity"/>
    <property type="evidence" value="ECO:0007669"/>
    <property type="project" value="UniProtKB-EC"/>
</dbReference>
<feature type="domain" description="FAD/NAD(P)-binding" evidence="10">
    <location>
        <begin position="6"/>
        <end position="318"/>
    </location>
</feature>
<name>A0A3B1ADM8_9ZZZZ</name>
<proteinExistence type="inferred from homology"/>
<evidence type="ECO:0000256" key="8">
    <source>
        <dbReference type="ARBA" id="ARBA00023284"/>
    </source>
</evidence>
<dbReference type="Pfam" id="PF02852">
    <property type="entry name" value="Pyr_redox_dim"/>
    <property type="match status" value="1"/>
</dbReference>
<dbReference type="GO" id="GO:0050660">
    <property type="term" value="F:flavin adenine dinucleotide binding"/>
    <property type="evidence" value="ECO:0007669"/>
    <property type="project" value="InterPro"/>
</dbReference>
<evidence type="ECO:0000259" key="9">
    <source>
        <dbReference type="Pfam" id="PF02852"/>
    </source>
</evidence>
<dbReference type="InterPro" id="IPR006322">
    <property type="entry name" value="Glutathione_Rdtase_euk/bac"/>
</dbReference>
<evidence type="ECO:0000259" key="10">
    <source>
        <dbReference type="Pfam" id="PF07992"/>
    </source>
</evidence>
<dbReference type="PIRSF" id="PIRSF000350">
    <property type="entry name" value="Mercury_reductase_MerA"/>
    <property type="match status" value="1"/>
</dbReference>
<dbReference type="PANTHER" id="PTHR42737:SF2">
    <property type="entry name" value="GLUTATHIONE REDUCTASE"/>
    <property type="match status" value="1"/>
</dbReference>
<dbReference type="AlphaFoldDB" id="A0A3B1ADM8"/>
<dbReference type="GO" id="GO:0034599">
    <property type="term" value="P:cellular response to oxidative stress"/>
    <property type="evidence" value="ECO:0007669"/>
    <property type="project" value="TreeGrafter"/>
</dbReference>
<comment type="similarity">
    <text evidence="2">Belongs to the class-I pyridine nucleotide-disulfide oxidoreductase family.</text>
</comment>
<dbReference type="PROSITE" id="PS00076">
    <property type="entry name" value="PYRIDINE_REDOX_1"/>
    <property type="match status" value="1"/>
</dbReference>
<comment type="cofactor">
    <cofactor evidence="1">
        <name>FAD</name>
        <dbReference type="ChEBI" id="CHEBI:57692"/>
    </cofactor>
</comment>
<dbReference type="InterPro" id="IPR046952">
    <property type="entry name" value="GSHR/TRXR-like"/>
</dbReference>
<evidence type="ECO:0000256" key="5">
    <source>
        <dbReference type="ARBA" id="ARBA00022827"/>
    </source>
</evidence>
<keyword evidence="6 11" id="KW-0560">Oxidoreductase</keyword>
<keyword evidence="8" id="KW-0676">Redox-active center</keyword>
<keyword evidence="5" id="KW-0274">FAD</keyword>
<dbReference type="GO" id="GO:0045454">
    <property type="term" value="P:cell redox homeostasis"/>
    <property type="evidence" value="ECO:0007669"/>
    <property type="project" value="InterPro"/>
</dbReference>
<sequence>MSTKHYDLIAIGGGSGGISIAERAALHGKKCAVIENKVMGGTCVNVGCVPKKIMWNAASIAHALDDAKGYGFDITKNGFNWATLVNGRENYIKGIVDWYGTYLADNNIDDIRGHAKFIDANTIDVDGRQYTADHIAIATGGFPTVPAVKGAELGITSDGFFALQQQPKRVAVVGAGYIAVELAGLLNALGSETSLILRKDHFLRSFDCTMRDILMEEMLESGVNIMPRVDIECIEKINGKLTIHCQSGIVLEDYDELVWAIGRTPATADLNISAAGVRMEADGTIPADEFQNTNVDTIYSLGDITGKAPLTPVAIAAARRLGDRLFNNQTERKLDYDNIPTVVFSHPPIATIGLSEEEARALHGDAVKIYSSTFTNMYHALTEHKPKTSMKLVTVGSNEKVVGCHIIGMGADEMLQGFGVAIKMGATKADFDNVVAIHPSSAEELVTMR</sequence>
<keyword evidence="4" id="KW-0285">Flavoprotein</keyword>
<reference evidence="11" key="1">
    <citation type="submission" date="2018-06" db="EMBL/GenBank/DDBJ databases">
        <authorList>
            <person name="Zhirakovskaya E."/>
        </authorList>
    </citation>
    <scope>NUCLEOTIDE SEQUENCE</scope>
</reference>
<dbReference type="FunFam" id="3.50.50.60:FF:000235">
    <property type="entry name" value="Glutathione reductase"/>
    <property type="match status" value="1"/>
</dbReference>
<evidence type="ECO:0000256" key="2">
    <source>
        <dbReference type="ARBA" id="ARBA00007532"/>
    </source>
</evidence>
<dbReference type="GO" id="GO:0006749">
    <property type="term" value="P:glutathione metabolic process"/>
    <property type="evidence" value="ECO:0007669"/>
    <property type="project" value="InterPro"/>
</dbReference>
<feature type="domain" description="Pyridine nucleotide-disulphide oxidoreductase dimerisation" evidence="9">
    <location>
        <begin position="339"/>
        <end position="448"/>
    </location>
</feature>